<dbReference type="AlphaFoldDB" id="A0A4R6KID8"/>
<comment type="similarity">
    <text evidence="1">Belongs to the universal stress protein A family.</text>
</comment>
<dbReference type="EMBL" id="SNWQ01000007">
    <property type="protein sequence ID" value="TDO48443.1"/>
    <property type="molecule type" value="Genomic_DNA"/>
</dbReference>
<dbReference type="InterPro" id="IPR006015">
    <property type="entry name" value="Universal_stress_UspA"/>
</dbReference>
<reference evidence="3 4" key="1">
    <citation type="submission" date="2019-03" db="EMBL/GenBank/DDBJ databases">
        <title>Genomic Encyclopedia of Type Strains, Phase III (KMG-III): the genomes of soil and plant-associated and newly described type strains.</title>
        <authorList>
            <person name="Whitman W."/>
        </authorList>
    </citation>
    <scope>NUCLEOTIDE SEQUENCE [LARGE SCALE GENOMIC DNA]</scope>
    <source>
        <strain evidence="3 4">VKM Ac-2527</strain>
    </source>
</reference>
<feature type="domain" description="UspA" evidence="2">
    <location>
        <begin position="6"/>
        <end position="143"/>
    </location>
</feature>
<dbReference type="Pfam" id="PF00582">
    <property type="entry name" value="Usp"/>
    <property type="match status" value="2"/>
</dbReference>
<evidence type="ECO:0000256" key="1">
    <source>
        <dbReference type="ARBA" id="ARBA00008791"/>
    </source>
</evidence>
<comment type="caution">
    <text evidence="3">The sequence shown here is derived from an EMBL/GenBank/DDBJ whole genome shotgun (WGS) entry which is preliminary data.</text>
</comment>
<evidence type="ECO:0000259" key="2">
    <source>
        <dbReference type="Pfam" id="PF00582"/>
    </source>
</evidence>
<dbReference type="SUPFAM" id="SSF52402">
    <property type="entry name" value="Adenine nucleotide alpha hydrolases-like"/>
    <property type="match status" value="2"/>
</dbReference>
<keyword evidence="4" id="KW-1185">Reference proteome</keyword>
<dbReference type="Proteomes" id="UP000295388">
    <property type="component" value="Unassembled WGS sequence"/>
</dbReference>
<gene>
    <name evidence="3" type="ORF">EV643_10772</name>
</gene>
<evidence type="ECO:0000313" key="3">
    <source>
        <dbReference type="EMBL" id="TDO48443.1"/>
    </source>
</evidence>
<accession>A0A4R6KID8</accession>
<protein>
    <submittedName>
        <fullName evidence="3">Nucleotide-binding universal stress UspA family protein</fullName>
    </submittedName>
</protein>
<dbReference type="PRINTS" id="PR01438">
    <property type="entry name" value="UNVRSLSTRESS"/>
</dbReference>
<dbReference type="PANTHER" id="PTHR46268">
    <property type="entry name" value="STRESS RESPONSE PROTEIN NHAX"/>
    <property type="match status" value="1"/>
</dbReference>
<organism evidence="3 4">
    <name type="scientific">Kribbella caucasensis</name>
    <dbReference type="NCBI Taxonomy" id="2512215"/>
    <lineage>
        <taxon>Bacteria</taxon>
        <taxon>Bacillati</taxon>
        <taxon>Actinomycetota</taxon>
        <taxon>Actinomycetes</taxon>
        <taxon>Propionibacteriales</taxon>
        <taxon>Kribbellaceae</taxon>
        <taxon>Kribbella</taxon>
    </lineage>
</organism>
<dbReference type="OrthoDB" id="3819459at2"/>
<dbReference type="Gene3D" id="3.40.50.620">
    <property type="entry name" value="HUPs"/>
    <property type="match status" value="2"/>
</dbReference>
<proteinExistence type="inferred from homology"/>
<name>A0A4R6KID8_9ACTN</name>
<sequence>MNSRSIIAVGVDSSWALAGAVDWALQESRFSSQPIRAIHVVDTKPSSGPHFATVDVDQAAQRLVAEVDDYLGAHGGQLRHTAHVAAGPPAQTLARAADGLRMLVVGRHGHGHRHQHGLLGRLLIGSTAEAVAHEAKAPVVVVPTPWTPGTTDAPIAIGVDESEQCEAAIEFGIGLAVERWVPVRLVHVWDVGGIYSWDVGPSAGTVTEWQEHHAAQLEHTAQLWREKYPDTTIQTETRRGHPVYALADAVTDSAAQLLVLGGRNHSRLVSILLGSTARGVLHHATCPIAIVHEPR</sequence>
<dbReference type="InterPro" id="IPR006016">
    <property type="entry name" value="UspA"/>
</dbReference>
<dbReference type="InterPro" id="IPR014729">
    <property type="entry name" value="Rossmann-like_a/b/a_fold"/>
</dbReference>
<dbReference type="RefSeq" id="WP_133800874.1">
    <property type="nucleotide sequence ID" value="NZ_SNWQ01000007.1"/>
</dbReference>
<feature type="domain" description="UspA" evidence="2">
    <location>
        <begin position="155"/>
        <end position="292"/>
    </location>
</feature>
<evidence type="ECO:0000313" key="4">
    <source>
        <dbReference type="Proteomes" id="UP000295388"/>
    </source>
</evidence>
<dbReference type="PANTHER" id="PTHR46268:SF6">
    <property type="entry name" value="UNIVERSAL STRESS PROTEIN UP12"/>
    <property type="match status" value="1"/>
</dbReference>